<dbReference type="AlphaFoldDB" id="A0A1C6SIB7"/>
<dbReference type="GO" id="GO:0004061">
    <property type="term" value="F:arylformamidase activity"/>
    <property type="evidence" value="ECO:0007669"/>
    <property type="project" value="InterPro"/>
</dbReference>
<dbReference type="GO" id="GO:0019441">
    <property type="term" value="P:L-tryptophan catabolic process to kynurenine"/>
    <property type="evidence" value="ECO:0007669"/>
    <property type="project" value="InterPro"/>
</dbReference>
<accession>A0A1C6SIB7</accession>
<dbReference type="PANTHER" id="PTHR34861:SF10">
    <property type="entry name" value="CYCLASE"/>
    <property type="match status" value="1"/>
</dbReference>
<dbReference type="InterPro" id="IPR037175">
    <property type="entry name" value="KFase_sf"/>
</dbReference>
<dbReference type="RefSeq" id="WP_091462627.1">
    <property type="nucleotide sequence ID" value="NZ_FMHU01000002.1"/>
</dbReference>
<dbReference type="EMBL" id="FMHU01000002">
    <property type="protein sequence ID" value="SCL29112.1"/>
    <property type="molecule type" value="Genomic_DNA"/>
</dbReference>
<dbReference type="STRING" id="47866.GA0074694_5301"/>
<dbReference type="Gene3D" id="3.50.30.50">
    <property type="entry name" value="Putative cyclase"/>
    <property type="match status" value="1"/>
</dbReference>
<dbReference type="PANTHER" id="PTHR34861">
    <property type="match status" value="1"/>
</dbReference>
<evidence type="ECO:0000313" key="1">
    <source>
        <dbReference type="EMBL" id="SCL29112.1"/>
    </source>
</evidence>
<gene>
    <name evidence="1" type="ORF">GA0074694_5301</name>
</gene>
<name>A0A1C6SIB7_9ACTN</name>
<dbReference type="Pfam" id="PF04199">
    <property type="entry name" value="Cyclase"/>
    <property type="match status" value="1"/>
</dbReference>
<proteinExistence type="predicted"/>
<reference evidence="2" key="1">
    <citation type="submission" date="2016-06" db="EMBL/GenBank/DDBJ databases">
        <authorList>
            <person name="Varghese N."/>
        </authorList>
    </citation>
    <scope>NUCLEOTIDE SEQUENCE [LARGE SCALE GENOMIC DNA]</scope>
    <source>
        <strain evidence="2">DSM 46123</strain>
    </source>
</reference>
<organism evidence="1 2">
    <name type="scientific">Micromonospora inyonensis</name>
    <dbReference type="NCBI Taxonomy" id="47866"/>
    <lineage>
        <taxon>Bacteria</taxon>
        <taxon>Bacillati</taxon>
        <taxon>Actinomycetota</taxon>
        <taxon>Actinomycetes</taxon>
        <taxon>Micromonosporales</taxon>
        <taxon>Micromonosporaceae</taxon>
        <taxon>Micromonospora</taxon>
    </lineage>
</organism>
<keyword evidence="2" id="KW-1185">Reference proteome</keyword>
<evidence type="ECO:0000313" key="2">
    <source>
        <dbReference type="Proteomes" id="UP000198906"/>
    </source>
</evidence>
<dbReference type="SUPFAM" id="SSF102198">
    <property type="entry name" value="Putative cyclase"/>
    <property type="match status" value="1"/>
</dbReference>
<dbReference type="Proteomes" id="UP000198906">
    <property type="component" value="Unassembled WGS sequence"/>
</dbReference>
<sequence length="324" mass="35242">MCGPEFITETTRQKIAAYAAEFRKVTRSPFGADDEIGMLNLLSVESAREVMRRADGGAAIDLSVDMFVGMPSWVKAGDPPFQQWMTHTPAGTVLDDLTGAGRAQNELVSYSGDAVSMYTHTGTHIDTLNHFGYQGEIWNGFSAAQHLSSRHWTRCGADRIPPIIGRGVLFDVAALHGVDMLPDNYGIGADDLRSALRRQRTTFQPGDIALIRTGRMTQWPDPRRYIDNSPGLNLDGARLLALAGAAVIGGDNSALEQMPANDPENWQVVHTYLLGEAGVPIMEIVDCEQLAAESRYEFAFVGACLKIRGATGAPMRPLALPLIR</sequence>
<protein>
    <submittedName>
        <fullName evidence="1">Kynurenine formamidase</fullName>
    </submittedName>
</protein>
<dbReference type="InterPro" id="IPR007325">
    <property type="entry name" value="KFase/CYL"/>
</dbReference>